<dbReference type="Gene3D" id="1.20.5.1030">
    <property type="entry name" value="Preprotein translocase secy subunit"/>
    <property type="match status" value="1"/>
</dbReference>
<name>A0A8H2M373_9FIRM</name>
<dbReference type="GO" id="GO:0006605">
    <property type="term" value="P:protein targeting"/>
    <property type="evidence" value="ECO:0007669"/>
    <property type="project" value="UniProtKB-UniRule"/>
</dbReference>
<comment type="function">
    <text evidence="9">Essential subunit of the Sec protein translocation channel SecYEG. Clamps together the 2 halves of SecY. May contact the channel plug during translocation.</text>
</comment>
<dbReference type="NCBIfam" id="TIGR00964">
    <property type="entry name" value="secE_bact"/>
    <property type="match status" value="1"/>
</dbReference>
<dbReference type="GO" id="GO:0008320">
    <property type="term" value="F:protein transmembrane transporter activity"/>
    <property type="evidence" value="ECO:0007669"/>
    <property type="project" value="UniProtKB-UniRule"/>
</dbReference>
<evidence type="ECO:0000313" key="10">
    <source>
        <dbReference type="EMBL" id="VFB15752.1"/>
    </source>
</evidence>
<feature type="transmembrane region" description="Helical" evidence="9">
    <location>
        <begin position="46"/>
        <end position="67"/>
    </location>
</feature>
<keyword evidence="2 9" id="KW-0813">Transport</keyword>
<sequence>MASPSKPAKTTNNLAKAEQDQKSLGKYFRGVRSEFKKVIWPTKKQIFTYSLVVIVVSILVALAIYGLDYVIRGILSLFIKA</sequence>
<keyword evidence="7 9" id="KW-0811">Translocation</keyword>
<dbReference type="InterPro" id="IPR038379">
    <property type="entry name" value="SecE_sf"/>
</dbReference>
<comment type="similarity">
    <text evidence="9">Belongs to the SecE/SEC61-gamma family.</text>
</comment>
<dbReference type="PRINTS" id="PR01650">
    <property type="entry name" value="SECETRNLCASE"/>
</dbReference>
<accession>A0A8H2M373</accession>
<evidence type="ECO:0000256" key="4">
    <source>
        <dbReference type="ARBA" id="ARBA00022692"/>
    </source>
</evidence>
<proteinExistence type="inferred from homology"/>
<dbReference type="Pfam" id="PF00584">
    <property type="entry name" value="SecE"/>
    <property type="match status" value="1"/>
</dbReference>
<dbReference type="PROSITE" id="PS01067">
    <property type="entry name" value="SECE_SEC61G"/>
    <property type="match status" value="1"/>
</dbReference>
<evidence type="ECO:0000256" key="3">
    <source>
        <dbReference type="ARBA" id="ARBA00022475"/>
    </source>
</evidence>
<evidence type="ECO:0000256" key="5">
    <source>
        <dbReference type="ARBA" id="ARBA00022927"/>
    </source>
</evidence>
<keyword evidence="3 9" id="KW-1003">Cell membrane</keyword>
<dbReference type="PANTHER" id="PTHR33910">
    <property type="entry name" value="PROTEIN TRANSLOCASE SUBUNIT SECE"/>
    <property type="match status" value="1"/>
</dbReference>
<evidence type="ECO:0000256" key="7">
    <source>
        <dbReference type="ARBA" id="ARBA00023010"/>
    </source>
</evidence>
<dbReference type="GO" id="GO:0009306">
    <property type="term" value="P:protein secretion"/>
    <property type="evidence" value="ECO:0007669"/>
    <property type="project" value="UniProtKB-UniRule"/>
</dbReference>
<gene>
    <name evidence="9 10" type="primary">secE</name>
    <name evidence="10" type="ORF">NCTC13150_00255</name>
</gene>
<dbReference type="InterPro" id="IPR005807">
    <property type="entry name" value="SecE_bac"/>
</dbReference>
<keyword evidence="6 9" id="KW-1133">Transmembrane helix</keyword>
<evidence type="ECO:0000256" key="1">
    <source>
        <dbReference type="ARBA" id="ARBA00004370"/>
    </source>
</evidence>
<dbReference type="AlphaFoldDB" id="A0A8H2M373"/>
<organism evidence="10 11">
    <name type="scientific">Urinicoccus massiliensis</name>
    <dbReference type="NCBI Taxonomy" id="1723382"/>
    <lineage>
        <taxon>Bacteria</taxon>
        <taxon>Bacillati</taxon>
        <taxon>Bacillota</taxon>
        <taxon>Tissierellia</taxon>
        <taxon>Tissierellales</taxon>
        <taxon>Peptoniphilaceae</taxon>
        <taxon>Urinicoccus</taxon>
    </lineage>
</organism>
<comment type="caution">
    <text evidence="10">The sequence shown here is derived from an EMBL/GenBank/DDBJ whole genome shotgun (WGS) entry which is preliminary data.</text>
</comment>
<dbReference type="Proteomes" id="UP000377798">
    <property type="component" value="Unassembled WGS sequence"/>
</dbReference>
<dbReference type="RefSeq" id="WP_052099330.1">
    <property type="nucleotide sequence ID" value="NZ_CAACYI010000001.1"/>
</dbReference>
<dbReference type="HAMAP" id="MF_00422">
    <property type="entry name" value="SecE"/>
    <property type="match status" value="1"/>
</dbReference>
<protein>
    <recommendedName>
        <fullName evidence="9">Protein translocase subunit SecE</fullName>
    </recommendedName>
</protein>
<keyword evidence="5 9" id="KW-0653">Protein transport</keyword>
<dbReference type="PANTHER" id="PTHR33910:SF1">
    <property type="entry name" value="PROTEIN TRANSLOCASE SUBUNIT SECE"/>
    <property type="match status" value="1"/>
</dbReference>
<evidence type="ECO:0000256" key="2">
    <source>
        <dbReference type="ARBA" id="ARBA00022448"/>
    </source>
</evidence>
<reference evidence="10 11" key="1">
    <citation type="submission" date="2019-02" db="EMBL/GenBank/DDBJ databases">
        <authorList>
            <consortium name="Pathogen Informatics"/>
        </authorList>
    </citation>
    <scope>NUCLEOTIDE SEQUENCE [LARGE SCALE GENOMIC DNA]</scope>
    <source>
        <strain evidence="10 11">3012STDY7089603</strain>
    </source>
</reference>
<dbReference type="EMBL" id="CAACYI010000001">
    <property type="protein sequence ID" value="VFB15752.1"/>
    <property type="molecule type" value="Genomic_DNA"/>
</dbReference>
<keyword evidence="4 9" id="KW-0812">Transmembrane</keyword>
<dbReference type="GO" id="GO:0043952">
    <property type="term" value="P:protein transport by the Sec complex"/>
    <property type="evidence" value="ECO:0007669"/>
    <property type="project" value="UniProtKB-UniRule"/>
</dbReference>
<comment type="subunit">
    <text evidence="9">Component of the Sec protein translocase complex. Heterotrimer consisting of SecY, SecE and SecG subunits. The heterotrimers can form oligomers, although 1 heterotrimer is thought to be able to translocate proteins. Interacts with the ribosome. Interacts with SecDF, and other proteins may be involved. Interacts with SecA.</text>
</comment>
<evidence type="ECO:0000313" key="11">
    <source>
        <dbReference type="Proteomes" id="UP000377798"/>
    </source>
</evidence>
<keyword evidence="8 9" id="KW-0472">Membrane</keyword>
<evidence type="ECO:0000256" key="6">
    <source>
        <dbReference type="ARBA" id="ARBA00022989"/>
    </source>
</evidence>
<dbReference type="GO" id="GO:0065002">
    <property type="term" value="P:intracellular protein transmembrane transport"/>
    <property type="evidence" value="ECO:0007669"/>
    <property type="project" value="UniProtKB-UniRule"/>
</dbReference>
<evidence type="ECO:0000256" key="8">
    <source>
        <dbReference type="ARBA" id="ARBA00023136"/>
    </source>
</evidence>
<keyword evidence="11" id="KW-1185">Reference proteome</keyword>
<dbReference type="InterPro" id="IPR001901">
    <property type="entry name" value="Translocase_SecE/Sec61-g"/>
</dbReference>
<dbReference type="GO" id="GO:0005886">
    <property type="term" value="C:plasma membrane"/>
    <property type="evidence" value="ECO:0007669"/>
    <property type="project" value="UniProtKB-SubCell"/>
</dbReference>
<evidence type="ECO:0000256" key="9">
    <source>
        <dbReference type="HAMAP-Rule" id="MF_00422"/>
    </source>
</evidence>
<comment type="subcellular location">
    <subcellularLocation>
        <location evidence="9">Cell membrane</location>
        <topology evidence="9">Single-pass membrane protein</topology>
    </subcellularLocation>
    <subcellularLocation>
        <location evidence="1">Membrane</location>
    </subcellularLocation>
</comment>